<dbReference type="InterPro" id="IPR008979">
    <property type="entry name" value="Galactose-bd-like_sf"/>
</dbReference>
<dbReference type="EMBL" id="JARQWQ010000068">
    <property type="protein sequence ID" value="KAK2554621.1"/>
    <property type="molecule type" value="Genomic_DNA"/>
</dbReference>
<evidence type="ECO:0000313" key="2">
    <source>
        <dbReference type="EMBL" id="KAK2554621.1"/>
    </source>
</evidence>
<dbReference type="Pfam" id="PF00754">
    <property type="entry name" value="F5_F8_type_C"/>
    <property type="match status" value="4"/>
</dbReference>
<comment type="caution">
    <text evidence="2">The sequence shown here is derived from an EMBL/GenBank/DDBJ whole genome shotgun (WGS) entry which is preliminary data.</text>
</comment>
<feature type="domain" description="F5/8 type C" evidence="1">
    <location>
        <begin position="696"/>
        <end position="747"/>
    </location>
</feature>
<dbReference type="PROSITE" id="PS01285">
    <property type="entry name" value="FA58C_1"/>
    <property type="match status" value="3"/>
</dbReference>
<feature type="domain" description="F5/8 type C" evidence="1">
    <location>
        <begin position="752"/>
        <end position="796"/>
    </location>
</feature>
<dbReference type="FunFam" id="2.60.120.260:FF:000016">
    <property type="entry name" value="Contactin-associated protein-like 4 isoform 1"/>
    <property type="match status" value="1"/>
</dbReference>
<feature type="domain" description="F5/8 type C" evidence="1">
    <location>
        <begin position="354"/>
        <end position="453"/>
    </location>
</feature>
<keyword evidence="3" id="KW-1185">Reference proteome</keyword>
<evidence type="ECO:0000313" key="3">
    <source>
        <dbReference type="Proteomes" id="UP001249851"/>
    </source>
</evidence>
<feature type="domain" description="F5/8 type C" evidence="1">
    <location>
        <begin position="236"/>
        <end position="335"/>
    </location>
</feature>
<accession>A0AAD9Q4P6</accession>
<reference evidence="2" key="1">
    <citation type="journal article" date="2023" name="G3 (Bethesda)">
        <title>Whole genome assembly and annotation of the endangered Caribbean coral Acropora cervicornis.</title>
        <authorList>
            <person name="Selwyn J.D."/>
            <person name="Vollmer S.V."/>
        </authorList>
    </citation>
    <scope>NUCLEOTIDE SEQUENCE</scope>
    <source>
        <strain evidence="2">K2</strain>
    </source>
</reference>
<reference evidence="2" key="2">
    <citation type="journal article" date="2023" name="Science">
        <title>Genomic signatures of disease resistance in endangered staghorn corals.</title>
        <authorList>
            <person name="Vollmer S.V."/>
            <person name="Selwyn J.D."/>
            <person name="Despard B.A."/>
            <person name="Roesel C.L."/>
        </authorList>
    </citation>
    <scope>NUCLEOTIDE SEQUENCE</scope>
    <source>
        <strain evidence="2">K2</strain>
    </source>
</reference>
<feature type="domain" description="F5/8 type C" evidence="1">
    <location>
        <begin position="52"/>
        <end position="230"/>
    </location>
</feature>
<dbReference type="Proteomes" id="UP001249851">
    <property type="component" value="Unassembled WGS sequence"/>
</dbReference>
<dbReference type="PROSITE" id="PS01286">
    <property type="entry name" value="FA58C_2"/>
    <property type="match status" value="1"/>
</dbReference>
<feature type="domain" description="F5/8 type C" evidence="1">
    <location>
        <begin position="861"/>
        <end position="917"/>
    </location>
</feature>
<dbReference type="PANTHER" id="PTHR24543:SF325">
    <property type="entry name" value="F5_8 TYPE C DOMAIN-CONTAINING PROTEIN"/>
    <property type="match status" value="1"/>
</dbReference>
<dbReference type="PROSITE" id="PS50022">
    <property type="entry name" value="FA58C_3"/>
    <property type="match status" value="9"/>
</dbReference>
<organism evidence="2 3">
    <name type="scientific">Acropora cervicornis</name>
    <name type="common">Staghorn coral</name>
    <dbReference type="NCBI Taxonomy" id="6130"/>
    <lineage>
        <taxon>Eukaryota</taxon>
        <taxon>Metazoa</taxon>
        <taxon>Cnidaria</taxon>
        <taxon>Anthozoa</taxon>
        <taxon>Hexacorallia</taxon>
        <taxon>Scleractinia</taxon>
        <taxon>Astrocoeniina</taxon>
        <taxon>Acroporidae</taxon>
        <taxon>Acropora</taxon>
    </lineage>
</organism>
<feature type="non-terminal residue" evidence="2">
    <location>
        <position position="1"/>
    </location>
</feature>
<dbReference type="PANTHER" id="PTHR24543">
    <property type="entry name" value="MULTICOPPER OXIDASE-RELATED"/>
    <property type="match status" value="1"/>
</dbReference>
<proteinExistence type="predicted"/>
<dbReference type="AlphaFoldDB" id="A0AAD9Q4P6"/>
<protein>
    <submittedName>
        <fullName evidence="2">EGF-like repeat and discoidin I-like domain-containing protein 3</fullName>
    </submittedName>
</protein>
<dbReference type="CDD" id="cd00057">
    <property type="entry name" value="FA58C"/>
    <property type="match status" value="3"/>
</dbReference>
<gene>
    <name evidence="2" type="ORF">P5673_023852</name>
</gene>
<dbReference type="SMART" id="SM00231">
    <property type="entry name" value="FA58C"/>
    <property type="match status" value="4"/>
</dbReference>
<feature type="domain" description="F5/8 type C" evidence="1">
    <location>
        <begin position="812"/>
        <end position="858"/>
    </location>
</feature>
<name>A0AAD9Q4P6_ACRCE</name>
<feature type="domain" description="F5/8 type C" evidence="1">
    <location>
        <begin position="479"/>
        <end position="632"/>
    </location>
</feature>
<evidence type="ECO:0000259" key="1">
    <source>
        <dbReference type="PROSITE" id="PS50022"/>
    </source>
</evidence>
<dbReference type="Gene3D" id="2.60.120.260">
    <property type="entry name" value="Galactose-binding domain-like"/>
    <property type="match status" value="11"/>
</dbReference>
<sequence length="919" mass="107497">MIAVRSVKSQLRGSIPERYVWLRLRKRFHSCVFSPSTDRCTMPLGAEDRHRCYVPLGMEDTRILKPRLTASSMYNSNYGPYNARLQARNYGSTYGGWTASQRNTNQWIQVDLEALATLKGVATQGPLCNRPMGVQNGKLPNNRMTASSQWDKYHAAFRGRLFLKRSGRYIGAWRPRTNNRYQFLQQFQGNYDMLSVQTHSFTPALYTRYVRINPRGWRSRIALRMELYGGAWIISCFQPLGLQNGRLPNSKITASSELNNNLAAWLGRLGRQKQGAKGGAWCAQLNNHYQWIKFDFSRPMKITKIATQGRQDYNYWVSKFLVTSSLDGVHWQTYRVKSNDVKFQLCLLFTYPYRFTMPLGMQDRRILPSRLRASSSYNYNHGPDRGRLNQFAAHSRTGGWMAKHRNRNQWYQIDLGHMCTVKGIATQGRRGAHYWVKTYQLSYSRLGARFKTFVSFGRVKVNESYISCWSCFYQPTENFWDSPVGLQSGAIKNSQITASSEANTNLAAWLARLHNVPKGGRKGAWCSRYNNYNQWIQVDFRKAMVLTGIAIQGRQDYSQWMTAFYVRYSMDGVYFSEIKNWWNAHVKTFTGNQDRDSVQTRPFDPPIYARYVRIIPRGWKSHICMRFELYGSPWMSITYRTSLQQDGQLFQANRDQNSLVQNAITPPIYARFVKLIPRGWYRHICMRVDYYGCFAGKLWGNFYFTGNRDQNTVMTNSFSPILRCRYIRVHPKSWYRHIAMRVEFYGCRTSIIFQGNYDIYHTVGHKIMPGIRGRYIRIYPKTWYSYIALRVELYGCCPKVLGCSSNVPEFISQTFTGNRDQDSLQTYSIDPPIYGRYVRLNPRGWRSHIAMRLELYGGPWGKSFLAIHFHFRVFQANYDQFIPVYHRLATQITARYFKIHPVAWYGWISMRAEFYGCVV</sequence>
<dbReference type="SUPFAM" id="SSF49785">
    <property type="entry name" value="Galactose-binding domain-like"/>
    <property type="match status" value="10"/>
</dbReference>
<feature type="domain" description="F5/8 type C" evidence="1">
    <location>
        <begin position="634"/>
        <end position="693"/>
    </location>
</feature>
<dbReference type="InterPro" id="IPR000421">
    <property type="entry name" value="FA58C"/>
</dbReference>